<accession>A0A871BAC5</accession>
<evidence type="ECO:0000313" key="2">
    <source>
        <dbReference type="Proteomes" id="UP000437398"/>
    </source>
</evidence>
<protein>
    <submittedName>
        <fullName evidence="1">Ash family protein</fullName>
    </submittedName>
</protein>
<name>A0A871BAC5_KLEPN</name>
<gene>
    <name evidence="1" type="ORF">GLO21_019165</name>
</gene>
<dbReference type="EMBL" id="CP058325">
    <property type="protein sequence ID" value="QOS09719.1"/>
    <property type="molecule type" value="Genomic_DNA"/>
</dbReference>
<organism evidence="1 2">
    <name type="scientific">Klebsiella pneumoniae subsp. pneumoniae</name>
    <dbReference type="NCBI Taxonomy" id="72407"/>
    <lineage>
        <taxon>Bacteria</taxon>
        <taxon>Pseudomonadati</taxon>
        <taxon>Pseudomonadota</taxon>
        <taxon>Gammaproteobacteria</taxon>
        <taxon>Enterobacterales</taxon>
        <taxon>Enterobacteriaceae</taxon>
        <taxon>Klebsiella/Raoultella group</taxon>
        <taxon>Klebsiella</taxon>
        <taxon>Klebsiella pneumoniae complex</taxon>
    </lineage>
</organism>
<proteinExistence type="predicted"/>
<dbReference type="Proteomes" id="UP000437398">
    <property type="component" value="Chromosome"/>
</dbReference>
<dbReference type="AlphaFoldDB" id="A0A871BAC5"/>
<sequence>MYNPFPLCHSDQASAKSGAGIGLPDYYKGAHTARAVFLCVKHSYTQIMVGCVGAEKSAPGPL</sequence>
<evidence type="ECO:0000313" key="1">
    <source>
        <dbReference type="EMBL" id="QOS09719.1"/>
    </source>
</evidence>
<reference evidence="1 2" key="1">
    <citation type="journal article" date="2020" name="Antimicrob. Agents Chemother.">
        <title>KPC-53, a KPC-3 variant of clinical origin associated with reduced susceptibility to ceftazidime-avibactam.</title>
        <authorList>
            <person name="Di Pilato V."/>
            <person name="Aiezza N."/>
            <person name="Viaggi V."/>
            <person name="Antonelli A."/>
            <person name="Principe L."/>
            <person name="Giani T."/>
            <person name="Luzzaro F."/>
            <person name="Rossolini G.M."/>
        </authorList>
    </citation>
    <scope>NUCLEOTIDE SEQUENCE [LARGE SCALE GENOMIC DNA]</scope>
    <source>
        <strain evidence="1 2">LC-1825/18</strain>
    </source>
</reference>